<gene>
    <name evidence="2" type="ORF">CMUS01_05447</name>
</gene>
<accession>A0A8H6KSB0</accession>
<dbReference type="Proteomes" id="UP000639643">
    <property type="component" value="Unassembled WGS sequence"/>
</dbReference>
<evidence type="ECO:0000313" key="2">
    <source>
        <dbReference type="EMBL" id="KAF6836370.1"/>
    </source>
</evidence>
<evidence type="ECO:0000313" key="3">
    <source>
        <dbReference type="Proteomes" id="UP000639643"/>
    </source>
</evidence>
<protein>
    <submittedName>
        <fullName evidence="2">Uncharacterized protein</fullName>
    </submittedName>
</protein>
<organism evidence="2 3">
    <name type="scientific">Colletotrichum musicola</name>
    <dbReference type="NCBI Taxonomy" id="2175873"/>
    <lineage>
        <taxon>Eukaryota</taxon>
        <taxon>Fungi</taxon>
        <taxon>Dikarya</taxon>
        <taxon>Ascomycota</taxon>
        <taxon>Pezizomycotina</taxon>
        <taxon>Sordariomycetes</taxon>
        <taxon>Hypocreomycetidae</taxon>
        <taxon>Glomerellales</taxon>
        <taxon>Glomerellaceae</taxon>
        <taxon>Colletotrichum</taxon>
        <taxon>Colletotrichum orchidearum species complex</taxon>
    </lineage>
</organism>
<name>A0A8H6KSB0_9PEZI</name>
<dbReference type="EMBL" id="WIGM01000161">
    <property type="protein sequence ID" value="KAF6836370.1"/>
    <property type="molecule type" value="Genomic_DNA"/>
</dbReference>
<reference evidence="2" key="1">
    <citation type="journal article" date="2020" name="Phytopathology">
        <title>Genome Sequence Resources of Colletotrichum truncatum, C. plurivorum, C. musicola, and C. sojae: Four Species Pathogenic to Soybean (Glycine max).</title>
        <authorList>
            <person name="Rogerio F."/>
            <person name="Boufleur T.R."/>
            <person name="Ciampi-Guillardi M."/>
            <person name="Sukno S.A."/>
            <person name="Thon M.R."/>
            <person name="Massola Junior N.S."/>
            <person name="Baroncelli R."/>
        </authorList>
    </citation>
    <scope>NUCLEOTIDE SEQUENCE</scope>
    <source>
        <strain evidence="2">LFN0074</strain>
    </source>
</reference>
<comment type="caution">
    <text evidence="2">The sequence shown here is derived from an EMBL/GenBank/DDBJ whole genome shotgun (WGS) entry which is preliminary data.</text>
</comment>
<proteinExistence type="predicted"/>
<evidence type="ECO:0000256" key="1">
    <source>
        <dbReference type="SAM" id="MobiDB-lite"/>
    </source>
</evidence>
<feature type="region of interest" description="Disordered" evidence="1">
    <location>
        <begin position="39"/>
        <end position="69"/>
    </location>
</feature>
<sequence length="69" mass="6848">MGYGESNLCECLQFFFGSDGETFPKILVTGNCNACKGPSATTGAERSPKAAGSGNGMAPVGVGSGEGLI</sequence>
<keyword evidence="3" id="KW-1185">Reference proteome</keyword>
<dbReference type="AlphaFoldDB" id="A0A8H6KSB0"/>